<comment type="caution">
    <text evidence="2">The sequence shown here is derived from an EMBL/GenBank/DDBJ whole genome shotgun (WGS) entry which is preliminary data.</text>
</comment>
<dbReference type="Proteomes" id="UP001605036">
    <property type="component" value="Unassembled WGS sequence"/>
</dbReference>
<organism evidence="2 3">
    <name type="scientific">Riccia fluitans</name>
    <dbReference type="NCBI Taxonomy" id="41844"/>
    <lineage>
        <taxon>Eukaryota</taxon>
        <taxon>Viridiplantae</taxon>
        <taxon>Streptophyta</taxon>
        <taxon>Embryophyta</taxon>
        <taxon>Marchantiophyta</taxon>
        <taxon>Marchantiopsida</taxon>
        <taxon>Marchantiidae</taxon>
        <taxon>Marchantiales</taxon>
        <taxon>Ricciaceae</taxon>
        <taxon>Riccia</taxon>
    </lineage>
</organism>
<protein>
    <submittedName>
        <fullName evidence="2">Uncharacterized protein</fullName>
    </submittedName>
</protein>
<evidence type="ECO:0000313" key="3">
    <source>
        <dbReference type="Proteomes" id="UP001605036"/>
    </source>
</evidence>
<reference evidence="2 3" key="1">
    <citation type="submission" date="2024-09" db="EMBL/GenBank/DDBJ databases">
        <title>Chromosome-scale assembly of Riccia fluitans.</title>
        <authorList>
            <person name="Paukszto L."/>
            <person name="Sawicki J."/>
            <person name="Karawczyk K."/>
            <person name="Piernik-Szablinska J."/>
            <person name="Szczecinska M."/>
            <person name="Mazdziarz M."/>
        </authorList>
    </citation>
    <scope>NUCLEOTIDE SEQUENCE [LARGE SCALE GENOMIC DNA]</scope>
    <source>
        <strain evidence="2">Rf_01</strain>
        <tissue evidence="2">Aerial parts of the thallus</tissue>
    </source>
</reference>
<feature type="region of interest" description="Disordered" evidence="1">
    <location>
        <begin position="64"/>
        <end position="106"/>
    </location>
</feature>
<gene>
    <name evidence="2" type="ORF">R1flu_010353</name>
</gene>
<keyword evidence="3" id="KW-1185">Reference proteome</keyword>
<accession>A0ABD1Z527</accession>
<evidence type="ECO:0000313" key="2">
    <source>
        <dbReference type="EMBL" id="KAL2642766.1"/>
    </source>
</evidence>
<dbReference type="AlphaFoldDB" id="A0ABD1Z527"/>
<evidence type="ECO:0000256" key="1">
    <source>
        <dbReference type="SAM" id="MobiDB-lite"/>
    </source>
</evidence>
<proteinExistence type="predicted"/>
<dbReference type="EMBL" id="JBHFFA010000002">
    <property type="protein sequence ID" value="KAL2642766.1"/>
    <property type="molecule type" value="Genomic_DNA"/>
</dbReference>
<feature type="region of interest" description="Disordered" evidence="1">
    <location>
        <begin position="1"/>
        <end position="38"/>
    </location>
</feature>
<name>A0ABD1Z527_9MARC</name>
<feature type="compositionally biased region" description="Polar residues" evidence="1">
    <location>
        <begin position="64"/>
        <end position="77"/>
    </location>
</feature>
<feature type="compositionally biased region" description="Basic and acidic residues" evidence="1">
    <location>
        <begin position="79"/>
        <end position="106"/>
    </location>
</feature>
<sequence>MLTENAGPATNHAGRQLVWSHRKGREVEEEGETNGEKVEAGRVGRLRKSCVQELSLRAFLSFSQTSTQGQAKRTQTEAGIERGREGVLDRTEVGEGWDRTDGCESE</sequence>